<dbReference type="Pfam" id="PF00440">
    <property type="entry name" value="TetR_N"/>
    <property type="match status" value="1"/>
</dbReference>
<dbReference type="PANTHER" id="PTHR30328">
    <property type="entry name" value="TRANSCRIPTIONAL REPRESSOR"/>
    <property type="match status" value="1"/>
</dbReference>
<comment type="caution">
    <text evidence="4">The sequence shown here is derived from an EMBL/GenBank/DDBJ whole genome shotgun (WGS) entry which is preliminary data.</text>
</comment>
<dbReference type="InterPro" id="IPR036271">
    <property type="entry name" value="Tet_transcr_reg_TetR-rel_C_sf"/>
</dbReference>
<feature type="domain" description="HTH tetR-type" evidence="3">
    <location>
        <begin position="17"/>
        <end position="77"/>
    </location>
</feature>
<dbReference type="InterPro" id="IPR050109">
    <property type="entry name" value="HTH-type_TetR-like_transc_reg"/>
</dbReference>
<keyword evidence="5" id="KW-1185">Reference proteome</keyword>
<proteinExistence type="predicted"/>
<keyword evidence="1 2" id="KW-0238">DNA-binding</keyword>
<dbReference type="Proteomes" id="UP000245647">
    <property type="component" value="Unassembled WGS sequence"/>
</dbReference>
<dbReference type="PRINTS" id="PR00455">
    <property type="entry name" value="HTHTETR"/>
</dbReference>
<dbReference type="InterPro" id="IPR041474">
    <property type="entry name" value="NicS_C"/>
</dbReference>
<dbReference type="PROSITE" id="PS50977">
    <property type="entry name" value="HTH_TETR_2"/>
    <property type="match status" value="1"/>
</dbReference>
<dbReference type="Gene3D" id="1.10.357.10">
    <property type="entry name" value="Tetracycline Repressor, domain 2"/>
    <property type="match status" value="1"/>
</dbReference>
<dbReference type="Pfam" id="PF17938">
    <property type="entry name" value="TetR_C_29"/>
    <property type="match status" value="1"/>
</dbReference>
<organism evidence="4 5">
    <name type="scientific">Pararcticibacter amylolyticus</name>
    <dbReference type="NCBI Taxonomy" id="2173175"/>
    <lineage>
        <taxon>Bacteria</taxon>
        <taxon>Pseudomonadati</taxon>
        <taxon>Bacteroidota</taxon>
        <taxon>Sphingobacteriia</taxon>
        <taxon>Sphingobacteriales</taxon>
        <taxon>Sphingobacteriaceae</taxon>
        <taxon>Pararcticibacter</taxon>
    </lineage>
</organism>
<dbReference type="GO" id="GO:0003677">
    <property type="term" value="F:DNA binding"/>
    <property type="evidence" value="ECO:0007669"/>
    <property type="project" value="UniProtKB-UniRule"/>
</dbReference>
<gene>
    <name evidence="4" type="ORF">DDR33_01790</name>
</gene>
<dbReference type="SUPFAM" id="SSF48498">
    <property type="entry name" value="Tetracyclin repressor-like, C-terminal domain"/>
    <property type="match status" value="1"/>
</dbReference>
<dbReference type="AlphaFoldDB" id="A0A2U2PMJ2"/>
<dbReference type="InterPro" id="IPR023772">
    <property type="entry name" value="DNA-bd_HTH_TetR-type_CS"/>
</dbReference>
<dbReference type="PROSITE" id="PS01081">
    <property type="entry name" value="HTH_TETR_1"/>
    <property type="match status" value="1"/>
</dbReference>
<dbReference type="EMBL" id="QEAS01000001">
    <property type="protein sequence ID" value="PWG82617.1"/>
    <property type="molecule type" value="Genomic_DNA"/>
</dbReference>
<reference evidence="4 5" key="1">
    <citation type="submission" date="2018-04" db="EMBL/GenBank/DDBJ databases">
        <title>Pedobacter chongqingensis sp. nov., isolated from a rottenly hemp rope.</title>
        <authorList>
            <person name="Cai Y."/>
        </authorList>
    </citation>
    <scope>NUCLEOTIDE SEQUENCE [LARGE SCALE GENOMIC DNA]</scope>
    <source>
        <strain evidence="4 5">FJ4-8</strain>
    </source>
</reference>
<protein>
    <submittedName>
        <fullName evidence="4">TetR/AcrR family transcriptional regulator</fullName>
    </submittedName>
</protein>
<sequence>MIQLINRLISFVSEMKEDRKEIILDTAERLFSENGFDGASTRAIANEAGVNMAMLNYYFGSKEGLYKAVFERKFSGFHQTLINLNEENISSWDKLHKYIDLYVERVTTQSCFQRLMQHEISFQQRSGVGGFIVEYMNKNLNEIRKVLQEGINNGSFREIDIDLTISTIFGTKYYLVHLSGIASALFGKDLDNAEVLNQEIKPRLKKHLLELLDSYLKK</sequence>
<dbReference type="SUPFAM" id="SSF46689">
    <property type="entry name" value="Homeodomain-like"/>
    <property type="match status" value="1"/>
</dbReference>
<accession>A0A2U2PMJ2</accession>
<evidence type="ECO:0000313" key="4">
    <source>
        <dbReference type="EMBL" id="PWG82617.1"/>
    </source>
</evidence>
<evidence type="ECO:0000259" key="3">
    <source>
        <dbReference type="PROSITE" id="PS50977"/>
    </source>
</evidence>
<evidence type="ECO:0000256" key="1">
    <source>
        <dbReference type="ARBA" id="ARBA00023125"/>
    </source>
</evidence>
<name>A0A2U2PMJ2_9SPHI</name>
<dbReference type="InterPro" id="IPR009057">
    <property type="entry name" value="Homeodomain-like_sf"/>
</dbReference>
<evidence type="ECO:0000313" key="5">
    <source>
        <dbReference type="Proteomes" id="UP000245647"/>
    </source>
</evidence>
<evidence type="ECO:0000256" key="2">
    <source>
        <dbReference type="PROSITE-ProRule" id="PRU00335"/>
    </source>
</evidence>
<dbReference type="InterPro" id="IPR001647">
    <property type="entry name" value="HTH_TetR"/>
</dbReference>
<dbReference type="PANTHER" id="PTHR30328:SF54">
    <property type="entry name" value="HTH-TYPE TRANSCRIPTIONAL REPRESSOR SCO4008"/>
    <property type="match status" value="1"/>
</dbReference>
<feature type="DNA-binding region" description="H-T-H motif" evidence="2">
    <location>
        <begin position="40"/>
        <end position="59"/>
    </location>
</feature>